<evidence type="ECO:0000259" key="1">
    <source>
        <dbReference type="Pfam" id="PF20041"/>
    </source>
</evidence>
<dbReference type="InterPro" id="IPR045619">
    <property type="entry name" value="DUF6443"/>
</dbReference>
<dbReference type="InterPro" id="IPR022385">
    <property type="entry name" value="Rhs_assc_core"/>
</dbReference>
<dbReference type="InterPro" id="IPR050708">
    <property type="entry name" value="T6SS_VgrG/RHS"/>
</dbReference>
<dbReference type="EMBL" id="LR215974">
    <property type="protein sequence ID" value="VFB03532.1"/>
    <property type="molecule type" value="Genomic_DNA"/>
</dbReference>
<evidence type="ECO:0000313" key="2">
    <source>
        <dbReference type="EMBL" id="VFB03532.1"/>
    </source>
</evidence>
<dbReference type="Pfam" id="PF20041">
    <property type="entry name" value="DUF6443"/>
    <property type="match status" value="1"/>
</dbReference>
<protein>
    <submittedName>
        <fullName evidence="2">Cell wall-associated polypeptide CWBP200</fullName>
    </submittedName>
</protein>
<accession>A0A4U8WB99</accession>
<proteinExistence type="predicted"/>
<gene>
    <name evidence="2" type="primary">wapA_1</name>
    <name evidence="2" type="ORF">NCTC12078_01547</name>
</gene>
<evidence type="ECO:0000313" key="3">
    <source>
        <dbReference type="Proteomes" id="UP000290013"/>
    </source>
</evidence>
<sequence length="1221" mass="136824">MKTNNKQRNNEKLRAKNEKYVFSLFTLLFSFLSFAQSLTSSENYVYTKVYLSADGSKKSETVQYFDGLGRPKQVVQIKATPLGQDLVVPVEYDQFGRESRKILPIPAATGNGAIHGSVSQTAVNAYYGVANAYSEQKIEASPLARVQETAHPGTEWAMATGHTVKMEYLTNTTSDQVKKYNTTTSWSSGTLTTSISGIALYSPNQLSKSKVTDEDGNVTLDFKNSEGKTVLLRKEGASGKLDTYYVYNNYGQLAFVISPKGNEKITANNNVVTPQILNDLCYQYVYDNRFRQVEKKLPGKGWEYMVYDLQNRLVATQDANMRNNSQNPNRWLFTRYDKFGRVVYTGVFTGGSRLQEQTNANAKGLNNESRSPSSFSLSGQQIFYTNTAYPATAFVPYSVNYYDTYPSVPGNTVSTPTDILAQTTLSGTVNVTSNGVSSIRSLKSMATASMVKNLEDDAWSSTQIWYDRLGRTIGSYGKNHLGGYTKTEKQLDFSGAVLFANTYHRKTAAETSEVIINERFVYDNNFRLKQHYHKVNTNAEELLADYTYNELGQVTNKKVGNNLQSIDYAYNIRGTLTKVNNPANLGTDLFGYELKFASTSNASVAQARYNGNITEMTWKSSGDGMLKRYSYQYDAYNRLVSAIYQEPESFVPQNGFYNESMSYDANGNITGLKRNQKGYTGTVEEIDELVYSYPNGNRLASVVDLKNNYGGYPETSGNIISYDDNGSMTSHIDKGILEIKYNIMDLPSYVKFNNYVRRTTGDVYQNMSYSYRADGVKVKKVHHYFSGRNRVDTFGVTDYIDGFQYGNEQFGLTGQSVLKFFSTSEGYFDYVNNRYIYHYNDHLGNVRVSFAREGNTAVIVQQNDYYAFGLRHNGNAVDISGTNYKYEYNGKELQEELGMYDYGARFYMPDLGRWGVIDPLAEMYTRHSPYHYAVNNPMRFVDPDGRSAMDSFYDYHNYSDEYRPMFSVDSQGYTHTNPIYQKKHSYIDPGGSSGGGGGDPNPTFWEGVKSFFRNLFGGKKEGKIEVGQLEKIPLEEEKPDMTMALVMNLIFGNTDPFMNLGNSGIGPYAAERENIGAVAMLFINPEVGAEKALQRTLLRNTLPISTEGKLLGSIIDGKIVMNGTTKASGTFDFVITKSGETLLGRKHTFLSKGDDVFAAGELKIRSGNIVNINNLSGHYAPSPNVANTYLDIFKSFNINVSKAHLKVYNSQGQVINHIVPK</sequence>
<name>A0A4U8WB99_9FLAO</name>
<organism evidence="2 3">
    <name type="scientific">Chryseobacterium taihuense</name>
    <dbReference type="NCBI Taxonomy" id="1141221"/>
    <lineage>
        <taxon>Bacteria</taxon>
        <taxon>Pseudomonadati</taxon>
        <taxon>Bacteroidota</taxon>
        <taxon>Flavobacteriia</taxon>
        <taxon>Flavobacteriales</taxon>
        <taxon>Weeksellaceae</taxon>
        <taxon>Chryseobacterium group</taxon>
        <taxon>Chryseobacterium</taxon>
    </lineage>
</organism>
<feature type="domain" description="DUF6443" evidence="1">
    <location>
        <begin position="49"/>
        <end position="169"/>
    </location>
</feature>
<dbReference type="PANTHER" id="PTHR32305:SF15">
    <property type="entry name" value="PROTEIN RHSA-RELATED"/>
    <property type="match status" value="1"/>
</dbReference>
<dbReference type="KEGG" id="ctai:NCTC12078_01547"/>
<dbReference type="RefSeq" id="WP_130914121.1">
    <property type="nucleotide sequence ID" value="NZ_LR215974.1"/>
</dbReference>
<reference evidence="2 3" key="1">
    <citation type="submission" date="2019-02" db="EMBL/GenBank/DDBJ databases">
        <authorList>
            <consortium name="Pathogen Informatics"/>
        </authorList>
    </citation>
    <scope>NUCLEOTIDE SEQUENCE [LARGE SCALE GENOMIC DNA]</scope>
    <source>
        <strain evidence="2 3">3012STDY6944375</strain>
    </source>
</reference>
<dbReference type="Proteomes" id="UP000290013">
    <property type="component" value="Chromosome"/>
</dbReference>
<dbReference type="PANTHER" id="PTHR32305">
    <property type="match status" value="1"/>
</dbReference>
<dbReference type="NCBIfam" id="TIGR03696">
    <property type="entry name" value="Rhs_assc_core"/>
    <property type="match status" value="1"/>
</dbReference>
<dbReference type="AlphaFoldDB" id="A0A4U8WB99"/>
<dbReference type="Gene3D" id="2.180.10.10">
    <property type="entry name" value="RHS repeat-associated core"/>
    <property type="match status" value="1"/>
</dbReference>